<protein>
    <submittedName>
        <fullName evidence="9">ABC-type sugar transport system permease subunit</fullName>
    </submittedName>
</protein>
<dbReference type="PROSITE" id="PS50928">
    <property type="entry name" value="ABC_TM1"/>
    <property type="match status" value="1"/>
</dbReference>
<dbReference type="Proteomes" id="UP000579605">
    <property type="component" value="Unassembled WGS sequence"/>
</dbReference>
<dbReference type="GO" id="GO:0055085">
    <property type="term" value="P:transmembrane transport"/>
    <property type="evidence" value="ECO:0007669"/>
    <property type="project" value="InterPro"/>
</dbReference>
<evidence type="ECO:0000256" key="1">
    <source>
        <dbReference type="ARBA" id="ARBA00004651"/>
    </source>
</evidence>
<dbReference type="Pfam" id="PF00528">
    <property type="entry name" value="BPD_transp_1"/>
    <property type="match status" value="1"/>
</dbReference>
<keyword evidence="10" id="KW-1185">Reference proteome</keyword>
<proteinExistence type="inferred from homology"/>
<keyword evidence="4 7" id="KW-0812">Transmembrane</keyword>
<feature type="transmembrane region" description="Helical" evidence="7">
    <location>
        <begin position="88"/>
        <end position="109"/>
    </location>
</feature>
<dbReference type="PANTHER" id="PTHR30193">
    <property type="entry name" value="ABC TRANSPORTER PERMEASE PROTEIN"/>
    <property type="match status" value="1"/>
</dbReference>
<gene>
    <name evidence="9" type="ORF">F4554_003846</name>
</gene>
<dbReference type="InterPro" id="IPR035906">
    <property type="entry name" value="MetI-like_sf"/>
</dbReference>
<keyword evidence="5 7" id="KW-1133">Transmembrane helix</keyword>
<evidence type="ECO:0000256" key="5">
    <source>
        <dbReference type="ARBA" id="ARBA00022989"/>
    </source>
</evidence>
<evidence type="ECO:0000256" key="7">
    <source>
        <dbReference type="RuleBase" id="RU363032"/>
    </source>
</evidence>
<feature type="transmembrane region" description="Helical" evidence="7">
    <location>
        <begin position="223"/>
        <end position="243"/>
    </location>
</feature>
<dbReference type="InterPro" id="IPR000515">
    <property type="entry name" value="MetI-like"/>
</dbReference>
<dbReference type="SUPFAM" id="SSF161098">
    <property type="entry name" value="MetI-like"/>
    <property type="match status" value="1"/>
</dbReference>
<dbReference type="EMBL" id="JACBZH010000001">
    <property type="protein sequence ID" value="NYH91208.1"/>
    <property type="molecule type" value="Genomic_DNA"/>
</dbReference>
<feature type="domain" description="ABC transmembrane type-1" evidence="8">
    <location>
        <begin position="84"/>
        <end position="296"/>
    </location>
</feature>
<evidence type="ECO:0000313" key="10">
    <source>
        <dbReference type="Proteomes" id="UP000579605"/>
    </source>
</evidence>
<dbReference type="Gene3D" id="1.10.3720.10">
    <property type="entry name" value="MetI-like"/>
    <property type="match status" value="1"/>
</dbReference>
<comment type="similarity">
    <text evidence="7">Belongs to the binding-protein-dependent transport system permease family.</text>
</comment>
<feature type="transmembrane region" description="Helical" evidence="7">
    <location>
        <begin position="29"/>
        <end position="54"/>
    </location>
</feature>
<dbReference type="GO" id="GO:0005886">
    <property type="term" value="C:plasma membrane"/>
    <property type="evidence" value="ECO:0007669"/>
    <property type="project" value="UniProtKB-SubCell"/>
</dbReference>
<feature type="transmembrane region" description="Helical" evidence="7">
    <location>
        <begin position="278"/>
        <end position="299"/>
    </location>
</feature>
<dbReference type="CDD" id="cd06261">
    <property type="entry name" value="TM_PBP2"/>
    <property type="match status" value="1"/>
</dbReference>
<dbReference type="AlphaFoldDB" id="A0A852ZH18"/>
<sequence length="307" mass="33783">MAEGTFTLRRSVAHPGRTPLQRRALAGQLLLSPAALAVLLTSVVPLGIAIWLSLCDYDLLRPPRFVGLHNYTAILTDPAFWSAVRHTLVFALEQVPLGTVVALAVAVLLNQGIAGRDVYRTIIYLPQAASYVVVALVWSYLYDPVVGPVNLVIRDVGWPTVHWLTDAQLAMPSLVIMSIWRNLGYFMVIYLAALQGIPRELREAAAIDGANAVRTFRHVTLPLLRNVTSFVLVTWFLGALQMFTQAYVMTGGGPVEATTTVVFRIYQEAFLYLRVGRASAIAVMLFVVVAVLTLATRLLGRRWGART</sequence>
<keyword evidence="6 7" id="KW-0472">Membrane</keyword>
<comment type="caution">
    <text evidence="9">The sequence shown here is derived from an EMBL/GenBank/DDBJ whole genome shotgun (WGS) entry which is preliminary data.</text>
</comment>
<feature type="transmembrane region" description="Helical" evidence="7">
    <location>
        <begin position="169"/>
        <end position="193"/>
    </location>
</feature>
<accession>A0A852ZH18</accession>
<evidence type="ECO:0000259" key="8">
    <source>
        <dbReference type="PROSITE" id="PS50928"/>
    </source>
</evidence>
<reference evidence="9 10" key="1">
    <citation type="submission" date="2020-07" db="EMBL/GenBank/DDBJ databases">
        <title>Sequencing the genomes of 1000 actinobacteria strains.</title>
        <authorList>
            <person name="Klenk H.-P."/>
        </authorList>
    </citation>
    <scope>NUCLEOTIDE SEQUENCE [LARGE SCALE GENOMIC DNA]</scope>
    <source>
        <strain evidence="9 10">DSM 18448</strain>
    </source>
</reference>
<name>A0A852ZH18_9ACTN</name>
<keyword evidence="2 7" id="KW-0813">Transport</keyword>
<comment type="subcellular location">
    <subcellularLocation>
        <location evidence="1 7">Cell membrane</location>
        <topology evidence="1 7">Multi-pass membrane protein</topology>
    </subcellularLocation>
</comment>
<evidence type="ECO:0000256" key="6">
    <source>
        <dbReference type="ARBA" id="ARBA00023136"/>
    </source>
</evidence>
<keyword evidence="9" id="KW-0762">Sugar transport</keyword>
<keyword evidence="3" id="KW-1003">Cell membrane</keyword>
<evidence type="ECO:0000256" key="4">
    <source>
        <dbReference type="ARBA" id="ARBA00022692"/>
    </source>
</evidence>
<feature type="transmembrane region" description="Helical" evidence="7">
    <location>
        <begin position="121"/>
        <end position="141"/>
    </location>
</feature>
<dbReference type="PANTHER" id="PTHR30193:SF41">
    <property type="entry name" value="DIACETYLCHITOBIOSE UPTAKE SYSTEM PERMEASE PROTEIN NGCF"/>
    <property type="match status" value="1"/>
</dbReference>
<evidence type="ECO:0000256" key="2">
    <source>
        <dbReference type="ARBA" id="ARBA00022448"/>
    </source>
</evidence>
<organism evidence="9 10">
    <name type="scientific">Actinopolymorpha rutila</name>
    <dbReference type="NCBI Taxonomy" id="446787"/>
    <lineage>
        <taxon>Bacteria</taxon>
        <taxon>Bacillati</taxon>
        <taxon>Actinomycetota</taxon>
        <taxon>Actinomycetes</taxon>
        <taxon>Propionibacteriales</taxon>
        <taxon>Actinopolymorphaceae</taxon>
        <taxon>Actinopolymorpha</taxon>
    </lineage>
</organism>
<dbReference type="InterPro" id="IPR051393">
    <property type="entry name" value="ABC_transporter_permease"/>
</dbReference>
<evidence type="ECO:0000313" key="9">
    <source>
        <dbReference type="EMBL" id="NYH91208.1"/>
    </source>
</evidence>
<evidence type="ECO:0000256" key="3">
    <source>
        <dbReference type="ARBA" id="ARBA00022475"/>
    </source>
</evidence>